<dbReference type="PANTHER" id="PTHR12013">
    <property type="entry name" value="SIGNAL RECOGNITION PARTICLE 14 KD PROTEIN"/>
    <property type="match status" value="1"/>
</dbReference>
<evidence type="ECO:0000256" key="2">
    <source>
        <dbReference type="ARBA" id="ARBA00010349"/>
    </source>
</evidence>
<comment type="caution">
    <text evidence="9">The sequence shown here is derived from an EMBL/GenBank/DDBJ whole genome shotgun (WGS) entry which is preliminary data.</text>
</comment>
<keyword evidence="6 7" id="KW-0687">Ribonucleoprotein</keyword>
<evidence type="ECO:0000313" key="10">
    <source>
        <dbReference type="Proteomes" id="UP001281761"/>
    </source>
</evidence>
<evidence type="ECO:0000256" key="5">
    <source>
        <dbReference type="ARBA" id="ARBA00023135"/>
    </source>
</evidence>
<gene>
    <name evidence="9" type="ORF">BLNAU_12927</name>
</gene>
<keyword evidence="5 7" id="KW-0733">Signal recognition particle</keyword>
<feature type="compositionally biased region" description="Basic residues" evidence="8">
    <location>
        <begin position="94"/>
        <end position="116"/>
    </location>
</feature>
<organism evidence="9 10">
    <name type="scientific">Blattamonas nauphoetae</name>
    <dbReference type="NCBI Taxonomy" id="2049346"/>
    <lineage>
        <taxon>Eukaryota</taxon>
        <taxon>Metamonada</taxon>
        <taxon>Preaxostyla</taxon>
        <taxon>Oxymonadida</taxon>
        <taxon>Blattamonas</taxon>
    </lineage>
</organism>
<feature type="region of interest" description="Disordered" evidence="8">
    <location>
        <begin position="93"/>
        <end position="116"/>
    </location>
</feature>
<proteinExistence type="inferred from homology"/>
<dbReference type="Pfam" id="PF02290">
    <property type="entry name" value="SRP14"/>
    <property type="match status" value="1"/>
</dbReference>
<dbReference type="InterPro" id="IPR009018">
    <property type="entry name" value="Signal_recog_particle_SRP9/14"/>
</dbReference>
<dbReference type="Proteomes" id="UP001281761">
    <property type="component" value="Unassembled WGS sequence"/>
</dbReference>
<keyword evidence="4 7" id="KW-0694">RNA-binding</keyword>
<evidence type="ECO:0000256" key="1">
    <source>
        <dbReference type="ARBA" id="ARBA00004496"/>
    </source>
</evidence>
<reference evidence="9 10" key="1">
    <citation type="journal article" date="2022" name="bioRxiv">
        <title>Genomics of Preaxostyla Flagellates Illuminates Evolutionary Transitions and the Path Towards Mitochondrial Loss.</title>
        <authorList>
            <person name="Novak L.V.F."/>
            <person name="Treitli S.C."/>
            <person name="Pyrih J."/>
            <person name="Halakuc P."/>
            <person name="Pipaliya S.V."/>
            <person name="Vacek V."/>
            <person name="Brzon O."/>
            <person name="Soukal P."/>
            <person name="Eme L."/>
            <person name="Dacks J.B."/>
            <person name="Karnkowska A."/>
            <person name="Elias M."/>
            <person name="Hampl V."/>
        </authorList>
    </citation>
    <scope>NUCLEOTIDE SEQUENCE [LARGE SCALE GENOMIC DNA]</scope>
    <source>
        <strain evidence="9">NAU3</strain>
        <tissue evidence="9">Gut</tissue>
    </source>
</reference>
<keyword evidence="10" id="KW-1185">Reference proteome</keyword>
<dbReference type="InterPro" id="IPR003210">
    <property type="entry name" value="Signal_recog_particle_SRP14"/>
</dbReference>
<comment type="similarity">
    <text evidence="2 7">Belongs to the SRP14 family.</text>
</comment>
<dbReference type="SUPFAM" id="SSF54762">
    <property type="entry name" value="Signal recognition particle alu RNA binding heterodimer, SRP9/14"/>
    <property type="match status" value="1"/>
</dbReference>
<comment type="subunit">
    <text evidence="7">Heterodimer with SRP9; binds RNA as heterodimer. Component of a signal recognition particle (SRP) complex that consists of a 7SL RNA molecule of 300 nucleotides and six protein subunits: SRP72, SRP68, SRP54, SRP19, SRP14 and SRP9.</text>
</comment>
<dbReference type="Gene3D" id="3.30.720.10">
    <property type="entry name" value="Signal recognition particle alu RNA binding heterodimer, srp9/1"/>
    <property type="match status" value="1"/>
</dbReference>
<comment type="function">
    <text evidence="7">Component of the signal recognition particle (SRP) complex, a ribonucleoprotein complex that mediates the cotranslational targeting of secretory and membrane proteins to the endoplasmic reticulum (ER). SRP9 together with SRP14 and the Alu portion of the SRP RNA, constitutes the elongation arrest domain of SRP. The complex of SRP9 and SRP14 is required for SRP RNA binding.</text>
</comment>
<evidence type="ECO:0000313" key="9">
    <source>
        <dbReference type="EMBL" id="KAK2952076.1"/>
    </source>
</evidence>
<name>A0ABQ9XPB9_9EUKA</name>
<protein>
    <recommendedName>
        <fullName evidence="7">Signal recognition particle 14 kDa protein</fullName>
        <shortName evidence="7">SRP14</shortName>
    </recommendedName>
</protein>
<accession>A0ABQ9XPB9</accession>
<evidence type="ECO:0000256" key="3">
    <source>
        <dbReference type="ARBA" id="ARBA00022490"/>
    </source>
</evidence>
<sequence>MLIRVKDFFRELEKLFDETAEEGTLYITFKRLDGKHLQKAVKGREEFEPEKTQESRCIARACSSKRKISTIISTTDIVNVQTVFRDLLKEKMSSLKKKERKPKERKPRKKKPAARD</sequence>
<evidence type="ECO:0000256" key="6">
    <source>
        <dbReference type="ARBA" id="ARBA00023274"/>
    </source>
</evidence>
<comment type="subcellular location">
    <subcellularLocation>
        <location evidence="1 7">Cytoplasm</location>
    </subcellularLocation>
</comment>
<dbReference type="EMBL" id="JARBJD010000108">
    <property type="protein sequence ID" value="KAK2952076.1"/>
    <property type="molecule type" value="Genomic_DNA"/>
</dbReference>
<evidence type="ECO:0000256" key="7">
    <source>
        <dbReference type="RuleBase" id="RU368100"/>
    </source>
</evidence>
<evidence type="ECO:0000256" key="8">
    <source>
        <dbReference type="SAM" id="MobiDB-lite"/>
    </source>
</evidence>
<keyword evidence="3 7" id="KW-0963">Cytoplasm</keyword>
<evidence type="ECO:0000256" key="4">
    <source>
        <dbReference type="ARBA" id="ARBA00022884"/>
    </source>
</evidence>